<dbReference type="GO" id="GO:0016301">
    <property type="term" value="F:kinase activity"/>
    <property type="evidence" value="ECO:0007669"/>
    <property type="project" value="UniProtKB-KW"/>
</dbReference>
<gene>
    <name evidence="2" type="primary">anmK_1</name>
    <name evidence="2" type="ORF">PAA8504_00150</name>
</gene>
<evidence type="ECO:0000313" key="3">
    <source>
        <dbReference type="Proteomes" id="UP000244912"/>
    </source>
</evidence>
<dbReference type="Pfam" id="PF03702">
    <property type="entry name" value="AnmK"/>
    <property type="match status" value="1"/>
</dbReference>
<dbReference type="EMBL" id="ONZF01000001">
    <property type="protein sequence ID" value="SPJ22358.1"/>
    <property type="molecule type" value="Genomic_DNA"/>
</dbReference>
<evidence type="ECO:0000256" key="1">
    <source>
        <dbReference type="ARBA" id="ARBA00023277"/>
    </source>
</evidence>
<keyword evidence="1" id="KW-0119">Carbohydrate metabolism</keyword>
<dbReference type="InterPro" id="IPR005338">
    <property type="entry name" value="Anhydro_N_Ac-Mur_kinase"/>
</dbReference>
<accession>A0A2R8BQH2</accession>
<keyword evidence="2" id="KW-0418">Kinase</keyword>
<dbReference type="EC" id="2.7.1.170" evidence="2"/>
<dbReference type="PANTHER" id="PTHR30605">
    <property type="entry name" value="ANHYDRO-N-ACETYLMURAMIC ACID KINASE"/>
    <property type="match status" value="1"/>
</dbReference>
<evidence type="ECO:0000313" key="2">
    <source>
        <dbReference type="EMBL" id="SPJ22358.1"/>
    </source>
</evidence>
<proteinExistence type="predicted"/>
<dbReference type="PANTHER" id="PTHR30605:SF0">
    <property type="entry name" value="ANHYDRO-N-ACETYLMURAMIC ACID KINASE"/>
    <property type="match status" value="1"/>
</dbReference>
<name>A0A2R8BQH2_9RHOB</name>
<dbReference type="GO" id="GO:0016773">
    <property type="term" value="F:phosphotransferase activity, alcohol group as acceptor"/>
    <property type="evidence" value="ECO:0007669"/>
    <property type="project" value="InterPro"/>
</dbReference>
<keyword evidence="2" id="KW-0808">Transferase</keyword>
<dbReference type="GO" id="GO:0009254">
    <property type="term" value="P:peptidoglycan turnover"/>
    <property type="evidence" value="ECO:0007669"/>
    <property type="project" value="InterPro"/>
</dbReference>
<sequence length="374" mass="38899">MLKDALRDGSIWALGAAPDRSLNGVDAAMVLTDGAQIFGFGQTAHRPFQPEERAVLSAAMGRWDKLEEASAVVESVHAELLSTIPGADLVGFHGLTTAHEPHGRGSCQIGDGRLLAHVLDIPVVWDFRSADIEMGGQGTPLIPFFHHAALRNMGNMAPAVIVDLGDIGRLSFVDPTVEIPSDTGGCLALDTGPANALIRDLIQARPGLDLDTASDLAARGAADGGILDQFAADGYFRKMPPKSLIETDFGWLSQAVSELSDADACATVTAAAAAAVVLALEHLPSMPARLLVIGDGRRNATMMEMIRAGANVDVLPVEDIGLDGDKMEAQAFAYLAVRVLRGWPTSAPGTTGVAAAVGGGVVSYPGDILQALGN</sequence>
<dbReference type="Proteomes" id="UP000244912">
    <property type="component" value="Unassembled WGS sequence"/>
</dbReference>
<dbReference type="Gene3D" id="3.30.420.40">
    <property type="match status" value="2"/>
</dbReference>
<keyword evidence="3" id="KW-1185">Reference proteome</keyword>
<reference evidence="2 3" key="1">
    <citation type="submission" date="2018-03" db="EMBL/GenBank/DDBJ databases">
        <authorList>
            <person name="Keele B.F."/>
        </authorList>
    </citation>
    <scope>NUCLEOTIDE SEQUENCE [LARGE SCALE GENOMIC DNA]</scope>
    <source>
        <strain evidence="2 3">CECT 8504</strain>
    </source>
</reference>
<dbReference type="GO" id="GO:0005524">
    <property type="term" value="F:ATP binding"/>
    <property type="evidence" value="ECO:0007669"/>
    <property type="project" value="InterPro"/>
</dbReference>
<protein>
    <submittedName>
        <fullName evidence="2">Anhydro-N-acetylmuramic acid kinase</fullName>
        <ecNumber evidence="2">2.7.1.170</ecNumber>
    </submittedName>
</protein>
<dbReference type="AlphaFoldDB" id="A0A2R8BQH2"/>
<dbReference type="OrthoDB" id="9763949at2"/>
<organism evidence="2 3">
    <name type="scientific">Palleronia abyssalis</name>
    <dbReference type="NCBI Taxonomy" id="1501240"/>
    <lineage>
        <taxon>Bacteria</taxon>
        <taxon>Pseudomonadati</taxon>
        <taxon>Pseudomonadota</taxon>
        <taxon>Alphaproteobacteria</taxon>
        <taxon>Rhodobacterales</taxon>
        <taxon>Roseobacteraceae</taxon>
        <taxon>Palleronia</taxon>
    </lineage>
</organism>
<dbReference type="InterPro" id="IPR043129">
    <property type="entry name" value="ATPase_NBD"/>
</dbReference>
<dbReference type="SUPFAM" id="SSF53067">
    <property type="entry name" value="Actin-like ATPase domain"/>
    <property type="match status" value="1"/>
</dbReference>
<dbReference type="GO" id="GO:0006040">
    <property type="term" value="P:amino sugar metabolic process"/>
    <property type="evidence" value="ECO:0007669"/>
    <property type="project" value="InterPro"/>
</dbReference>